<gene>
    <name evidence="2" type="ORF">HK097_006808</name>
</gene>
<sequence>MSSVADIATSKLKSSLLETFGYEGDLSFQTPIIPSDLLSDPLILDYSPTKEEPSLLLAVKSEINALKQRVSLLEGGNSKFRRIRRRQILDLAKEKLAKDAGPDTIVIEDLKKVGVAKRAAELLLSNESELKKEGDETAHRPDLDDPDDVKSFRAAVEEVRLKDLKDDLNQILSFILPPTTTQDPSVDSYF</sequence>
<name>A0AAD5SKA1_9FUNG</name>
<evidence type="ECO:0000313" key="2">
    <source>
        <dbReference type="EMBL" id="KAJ3052162.1"/>
    </source>
</evidence>
<accession>A0AAD5SKA1</accession>
<comment type="caution">
    <text evidence="2">The sequence shown here is derived from an EMBL/GenBank/DDBJ whole genome shotgun (WGS) entry which is preliminary data.</text>
</comment>
<organism evidence="2 3">
    <name type="scientific">Rhizophlyctis rosea</name>
    <dbReference type="NCBI Taxonomy" id="64517"/>
    <lineage>
        <taxon>Eukaryota</taxon>
        <taxon>Fungi</taxon>
        <taxon>Fungi incertae sedis</taxon>
        <taxon>Chytridiomycota</taxon>
        <taxon>Chytridiomycota incertae sedis</taxon>
        <taxon>Chytridiomycetes</taxon>
        <taxon>Rhizophlyctidales</taxon>
        <taxon>Rhizophlyctidaceae</taxon>
        <taxon>Rhizophlyctis</taxon>
    </lineage>
</organism>
<feature type="region of interest" description="Disordered" evidence="1">
    <location>
        <begin position="130"/>
        <end position="149"/>
    </location>
</feature>
<protein>
    <submittedName>
        <fullName evidence="2">Uncharacterized protein</fullName>
    </submittedName>
</protein>
<dbReference type="Proteomes" id="UP001212841">
    <property type="component" value="Unassembled WGS sequence"/>
</dbReference>
<reference evidence="2" key="1">
    <citation type="submission" date="2020-05" db="EMBL/GenBank/DDBJ databases">
        <title>Phylogenomic resolution of chytrid fungi.</title>
        <authorList>
            <person name="Stajich J.E."/>
            <person name="Amses K."/>
            <person name="Simmons R."/>
            <person name="Seto K."/>
            <person name="Myers J."/>
            <person name="Bonds A."/>
            <person name="Quandt C.A."/>
            <person name="Barry K."/>
            <person name="Liu P."/>
            <person name="Grigoriev I."/>
            <person name="Longcore J.E."/>
            <person name="James T.Y."/>
        </authorList>
    </citation>
    <scope>NUCLEOTIDE SEQUENCE</scope>
    <source>
        <strain evidence="2">JEL0318</strain>
    </source>
</reference>
<keyword evidence="3" id="KW-1185">Reference proteome</keyword>
<evidence type="ECO:0000256" key="1">
    <source>
        <dbReference type="SAM" id="MobiDB-lite"/>
    </source>
</evidence>
<evidence type="ECO:0000313" key="3">
    <source>
        <dbReference type="Proteomes" id="UP001212841"/>
    </source>
</evidence>
<dbReference type="EMBL" id="JADGJD010000320">
    <property type="protein sequence ID" value="KAJ3052162.1"/>
    <property type="molecule type" value="Genomic_DNA"/>
</dbReference>
<dbReference type="AlphaFoldDB" id="A0AAD5SKA1"/>
<proteinExistence type="predicted"/>